<proteinExistence type="predicted"/>
<protein>
    <recommendedName>
        <fullName evidence="2">2EXR domain-containing protein</fullName>
    </recommendedName>
</protein>
<organism evidence="3 4">
    <name type="scientific">Fusarium pseudocircinatum</name>
    <dbReference type="NCBI Taxonomy" id="56676"/>
    <lineage>
        <taxon>Eukaryota</taxon>
        <taxon>Fungi</taxon>
        <taxon>Dikarya</taxon>
        <taxon>Ascomycota</taxon>
        <taxon>Pezizomycotina</taxon>
        <taxon>Sordariomycetes</taxon>
        <taxon>Hypocreomycetidae</taxon>
        <taxon>Hypocreales</taxon>
        <taxon>Nectriaceae</taxon>
        <taxon>Fusarium</taxon>
        <taxon>Fusarium fujikuroi species complex</taxon>
    </lineage>
</organism>
<sequence>MSLAITSSLPPPSPPQTPPAVTPPRHLLSLPEELQAKIWRLTLPIFRAHRVVIEIQSSYDGWCEPEPEDRPGLESLEPMYPERPIYRWRQTIKSPQRPAGLDMCRDSWRIMRSFFREFPRRCIRHLVQDDEGQNRFLDIDTSEGNLNVGLCNPEIDILFVDGGSAMFPLNLRNIPVMGVSVQVERVGGVGPSLTCDHLAQIVAPHYTPCLSHINAVPVAWTGIAGRLETELIHNWQFLHYGRDDGRVTTGEQFENQDVMRFDESDINSHTTLVLSTIPMSCDCPRIIEAMTEWAAILTADEMA</sequence>
<accession>A0A8H5NW56</accession>
<evidence type="ECO:0000313" key="4">
    <source>
        <dbReference type="Proteomes" id="UP000546213"/>
    </source>
</evidence>
<keyword evidence="4" id="KW-1185">Reference proteome</keyword>
<dbReference type="EMBL" id="JAAOAS010000370">
    <property type="protein sequence ID" value="KAF5577930.1"/>
    <property type="molecule type" value="Genomic_DNA"/>
</dbReference>
<feature type="region of interest" description="Disordered" evidence="1">
    <location>
        <begin position="1"/>
        <end position="25"/>
    </location>
</feature>
<feature type="compositionally biased region" description="Pro residues" evidence="1">
    <location>
        <begin position="9"/>
        <end position="22"/>
    </location>
</feature>
<evidence type="ECO:0000256" key="1">
    <source>
        <dbReference type="SAM" id="MobiDB-lite"/>
    </source>
</evidence>
<dbReference type="AlphaFoldDB" id="A0A8H5NW56"/>
<name>A0A8H5NW56_9HYPO</name>
<evidence type="ECO:0000313" key="3">
    <source>
        <dbReference type="EMBL" id="KAF5577930.1"/>
    </source>
</evidence>
<dbReference type="Proteomes" id="UP000546213">
    <property type="component" value="Unassembled WGS sequence"/>
</dbReference>
<gene>
    <name evidence="3" type="ORF">FPCIR_11837</name>
</gene>
<reference evidence="3 4" key="1">
    <citation type="submission" date="2020-05" db="EMBL/GenBank/DDBJ databases">
        <title>Identification and distribution of gene clusters putatively required for synthesis of sphingolipid metabolism inhibitors in phylogenetically diverse species of the filamentous fungus Fusarium.</title>
        <authorList>
            <person name="Kim H.-S."/>
            <person name="Busman M."/>
            <person name="Brown D.W."/>
            <person name="Divon H."/>
            <person name="Uhlig S."/>
            <person name="Proctor R.H."/>
        </authorList>
    </citation>
    <scope>NUCLEOTIDE SEQUENCE [LARGE SCALE GENOMIC DNA]</scope>
    <source>
        <strain evidence="3 4">NRRL 36939</strain>
    </source>
</reference>
<evidence type="ECO:0000259" key="2">
    <source>
        <dbReference type="Pfam" id="PF20150"/>
    </source>
</evidence>
<comment type="caution">
    <text evidence="3">The sequence shown here is derived from an EMBL/GenBank/DDBJ whole genome shotgun (WGS) entry which is preliminary data.</text>
</comment>
<feature type="domain" description="2EXR" evidence="2">
    <location>
        <begin position="29"/>
        <end position="120"/>
    </location>
</feature>
<dbReference type="OrthoDB" id="5043453at2759"/>
<dbReference type="Pfam" id="PF20150">
    <property type="entry name" value="2EXR"/>
    <property type="match status" value="1"/>
</dbReference>
<dbReference type="InterPro" id="IPR045518">
    <property type="entry name" value="2EXR"/>
</dbReference>